<dbReference type="GO" id="GO:0017064">
    <property type="term" value="F:fatty acid amide hydrolase activity"/>
    <property type="evidence" value="ECO:0007669"/>
    <property type="project" value="InterPro"/>
</dbReference>
<keyword evidence="5 10" id="KW-0443">Lipid metabolism</keyword>
<proteinExistence type="inferred from homology"/>
<evidence type="ECO:0000256" key="5">
    <source>
        <dbReference type="ARBA" id="ARBA00023098"/>
    </source>
</evidence>
<reference evidence="15" key="1">
    <citation type="submission" date="2017-05" db="UniProtKB">
        <authorList>
            <consortium name="EnsemblMetazoa"/>
        </authorList>
    </citation>
    <scope>IDENTIFICATION</scope>
</reference>
<accession>A0A1X7U5P5</accession>
<evidence type="ECO:0000259" key="13">
    <source>
        <dbReference type="Pfam" id="PF02275"/>
    </source>
</evidence>
<dbReference type="PANTHER" id="PTHR28583">
    <property type="entry name" value="ACID AMIDASE"/>
    <property type="match status" value="1"/>
</dbReference>
<dbReference type="Gene3D" id="3.60.60.10">
    <property type="entry name" value="Penicillin V Acylase, Chain A"/>
    <property type="match status" value="1"/>
</dbReference>
<dbReference type="EC" id="3.5.1.60" evidence="8"/>
<dbReference type="InParanoid" id="A0A1X7U5P5"/>
<keyword evidence="3 12" id="KW-0732">Signal</keyword>
<protein>
    <recommendedName>
        <fullName evidence="9">N-acylethanolamine-hydrolyzing acid amidase</fullName>
        <ecNumber evidence="8">3.5.1.60</ecNumber>
    </recommendedName>
</protein>
<dbReference type="GO" id="GO:0006631">
    <property type="term" value="P:fatty acid metabolic process"/>
    <property type="evidence" value="ECO:0007669"/>
    <property type="project" value="InterPro"/>
</dbReference>
<dbReference type="EnsemblMetazoa" id="Aqu2.1.22786_001">
    <property type="protein sequence ID" value="Aqu2.1.22786_001"/>
    <property type="gene ID" value="Aqu2.1.22786"/>
</dbReference>
<dbReference type="PANTHER" id="PTHR28583:SF4">
    <property type="entry name" value="N-ACYLETHANOLAMINE-HYDROLYZING ACID AMIDASE"/>
    <property type="match status" value="1"/>
</dbReference>
<evidence type="ECO:0000256" key="6">
    <source>
        <dbReference type="ARBA" id="ARBA00023180"/>
    </source>
</evidence>
<evidence type="ECO:0000256" key="8">
    <source>
        <dbReference type="ARBA" id="ARBA00039046"/>
    </source>
</evidence>
<name>A0A1X7U5P5_AMPQE</name>
<dbReference type="Pfam" id="PF15508">
    <property type="entry name" value="NAAA-beta"/>
    <property type="match status" value="1"/>
</dbReference>
<comment type="similarity">
    <text evidence="2 10">Belongs to the acid ceramidase family.</text>
</comment>
<comment type="pathway">
    <text evidence="1">Lipid metabolism; fatty acid metabolism.</text>
</comment>
<keyword evidence="6" id="KW-0325">Glycoprotein</keyword>
<dbReference type="OMA" id="TIWHARN"/>
<feature type="signal peptide" evidence="12">
    <location>
        <begin position="1"/>
        <end position="21"/>
    </location>
</feature>
<evidence type="ECO:0000259" key="14">
    <source>
        <dbReference type="Pfam" id="PF15508"/>
    </source>
</evidence>
<feature type="domain" description="Acid ceramidase N-terminal" evidence="14">
    <location>
        <begin position="24"/>
        <end position="81"/>
    </location>
</feature>
<evidence type="ECO:0000256" key="4">
    <source>
        <dbReference type="ARBA" id="ARBA00022801"/>
    </source>
</evidence>
<dbReference type="OrthoDB" id="5273684at2759"/>
<evidence type="ECO:0000256" key="7">
    <source>
        <dbReference type="ARBA" id="ARBA00038527"/>
    </source>
</evidence>
<evidence type="ECO:0000256" key="12">
    <source>
        <dbReference type="SAM" id="SignalP"/>
    </source>
</evidence>
<dbReference type="GO" id="GO:0005764">
    <property type="term" value="C:lysosome"/>
    <property type="evidence" value="ECO:0007669"/>
    <property type="project" value="UniProtKB-UniRule"/>
</dbReference>
<evidence type="ECO:0000256" key="10">
    <source>
        <dbReference type="PIRNR" id="PIRNR017632"/>
    </source>
</evidence>
<dbReference type="AlphaFoldDB" id="A0A1X7U5P5"/>
<evidence type="ECO:0000256" key="2">
    <source>
        <dbReference type="ARBA" id="ARBA00005730"/>
    </source>
</evidence>
<evidence type="ECO:0000256" key="3">
    <source>
        <dbReference type="ARBA" id="ARBA00022729"/>
    </source>
</evidence>
<feature type="domain" description="Choloylglycine hydrolase/NAAA C-terminal" evidence="13">
    <location>
        <begin position="131"/>
        <end position="302"/>
    </location>
</feature>
<sequence>MKLSSPISSLLLALLVSYSRGDYTPPRYTIDLDLPPQQRWTQVAKDYSHYFPVLRQEIERYVPKVLVNAVTEVTKHLDKYFPYPYADELKGMAAATGGNATLGELVLGNVIYDMTAFHKIFEDRKGQRGACTSIVASDSKGRIYHGRNLDYSLFHSLFTNMTIIVQFKKGANSNYITGTTFAGFIGLLTGCRTNGVSISLNERDKGHLWENAASAIKDGGHGLVSLLIRDVLEQNDINFKMAVEKISSTPLITPSYIIIAGTGASDGVVITRERESAIDHSYINIDAGAWYVLETNYDHWEAPPKSDNRRDPGIKSMNTVGQAGINATSLFKVLSTDPVLNSDTVYTTIMSPALPDIYSTVVRSKAKTNL</sequence>
<feature type="active site" description="Nucleophile" evidence="11">
    <location>
        <position position="131"/>
    </location>
</feature>
<feature type="chain" id="PRO_5010873042" description="N-acylethanolamine-hydrolyzing acid amidase" evidence="12">
    <location>
        <begin position="22"/>
        <end position="370"/>
    </location>
</feature>
<evidence type="ECO:0000313" key="15">
    <source>
        <dbReference type="EnsemblMetazoa" id="Aqu2.1.22786_001"/>
    </source>
</evidence>
<dbReference type="Pfam" id="PF02275">
    <property type="entry name" value="CBAH"/>
    <property type="match status" value="1"/>
</dbReference>
<keyword evidence="4 10" id="KW-0378">Hydrolase</keyword>
<dbReference type="InterPro" id="IPR029132">
    <property type="entry name" value="CBAH/NAAA_C"/>
</dbReference>
<dbReference type="InterPro" id="IPR029130">
    <property type="entry name" value="Acid_ceramidase_N"/>
</dbReference>
<evidence type="ECO:0000256" key="9">
    <source>
        <dbReference type="ARBA" id="ARBA00040404"/>
    </source>
</evidence>
<evidence type="ECO:0000256" key="11">
    <source>
        <dbReference type="PIRSR" id="PIRSR017632-1"/>
    </source>
</evidence>
<dbReference type="eggNOG" id="ENOG502QT7H">
    <property type="taxonomic scope" value="Eukaryota"/>
</dbReference>
<dbReference type="GO" id="GO:0047412">
    <property type="term" value="F:N-(long-chain-acyl)ethanolamine deacylase activity"/>
    <property type="evidence" value="ECO:0007669"/>
    <property type="project" value="UniProtKB-EC"/>
</dbReference>
<comment type="subunit">
    <text evidence="7">Heterodimer of an alpha and a beta subunit, produced by autocatalytic cleavage.</text>
</comment>
<dbReference type="PIRSF" id="PIRSF017632">
    <property type="entry name" value="Acid_ceramidase-like"/>
    <property type="match status" value="1"/>
</dbReference>
<evidence type="ECO:0000256" key="1">
    <source>
        <dbReference type="ARBA" id="ARBA00004872"/>
    </source>
</evidence>
<dbReference type="InterPro" id="IPR016699">
    <property type="entry name" value="Acid_ceramidase-like"/>
</dbReference>
<dbReference type="FunCoup" id="A0A1X7U5P5">
    <property type="interactions" value="21"/>
</dbReference>
<organism evidence="15">
    <name type="scientific">Amphimedon queenslandica</name>
    <name type="common">Sponge</name>
    <dbReference type="NCBI Taxonomy" id="400682"/>
    <lineage>
        <taxon>Eukaryota</taxon>
        <taxon>Metazoa</taxon>
        <taxon>Porifera</taxon>
        <taxon>Demospongiae</taxon>
        <taxon>Heteroscleromorpha</taxon>
        <taxon>Haplosclerida</taxon>
        <taxon>Niphatidae</taxon>
        <taxon>Amphimedon</taxon>
    </lineage>
</organism>